<evidence type="ECO:0000313" key="3">
    <source>
        <dbReference type="Proteomes" id="UP001140091"/>
    </source>
</evidence>
<protein>
    <recommendedName>
        <fullName evidence="1">F-box domain-containing protein</fullName>
    </recommendedName>
</protein>
<dbReference type="Pfam" id="PF00646">
    <property type="entry name" value="F-box"/>
    <property type="match status" value="1"/>
</dbReference>
<sequence length="426" mass="49363">MNHLWQYFKALLPSSRRSHRKEPALRFLDLPEDLVHEIVQHLDVRSLCNLSLACTPLYHRLLPSHLHKLGVEYPFTEIHLDGENCTAALPALRLLRYDIPIKTFTWRAGSNPRTLVTEVKQLQRLIARVSTIEYFELDFTNNWPTNEFRYSHENGYWAWIRLFTNLLHVVAQRCHFVVITNHYQVLVPWVSFIGGVPYNLDSSLLEQRRAEWRQELKPQFRRLHPSSSKISLLHPDNTTAQSAFPQPFPPEKTTTVYATRRLIINDPGLFQRSLFGEWVLEWVNSMPLTHLVIHQGRMRLPLLRQLQLPHLTSLTISHGYGLRTSDLVQVLQNNSSLTSVEFLDTKLDVSSAIVMVKKRKHFKPTTHIGLSVERMKGTAGFLRGMLDLELSFLRLNTIVLQVRGDGPAEHAQMQRLYRSLAWGGRA</sequence>
<dbReference type="PROSITE" id="PS50181">
    <property type="entry name" value="FBOX"/>
    <property type="match status" value="1"/>
</dbReference>
<dbReference type="Proteomes" id="UP001140091">
    <property type="component" value="Unassembled WGS sequence"/>
</dbReference>
<evidence type="ECO:0000313" key="2">
    <source>
        <dbReference type="EMBL" id="KAJ2924513.1"/>
    </source>
</evidence>
<organism evidence="2 3">
    <name type="scientific">Candolleomyces eurysporus</name>
    <dbReference type="NCBI Taxonomy" id="2828524"/>
    <lineage>
        <taxon>Eukaryota</taxon>
        <taxon>Fungi</taxon>
        <taxon>Dikarya</taxon>
        <taxon>Basidiomycota</taxon>
        <taxon>Agaricomycotina</taxon>
        <taxon>Agaricomycetes</taxon>
        <taxon>Agaricomycetidae</taxon>
        <taxon>Agaricales</taxon>
        <taxon>Agaricineae</taxon>
        <taxon>Psathyrellaceae</taxon>
        <taxon>Candolleomyces</taxon>
    </lineage>
</organism>
<gene>
    <name evidence="2" type="ORF">H1R20_g12586</name>
</gene>
<dbReference type="InterPro" id="IPR001810">
    <property type="entry name" value="F-box_dom"/>
</dbReference>
<dbReference type="InterPro" id="IPR036047">
    <property type="entry name" value="F-box-like_dom_sf"/>
</dbReference>
<comment type="caution">
    <text evidence="2">The sequence shown here is derived from an EMBL/GenBank/DDBJ whole genome shotgun (WGS) entry which is preliminary data.</text>
</comment>
<accession>A0A9W8J5C5</accession>
<dbReference type="OrthoDB" id="2997745at2759"/>
<dbReference type="AlphaFoldDB" id="A0A9W8J5C5"/>
<feature type="domain" description="F-box" evidence="1">
    <location>
        <begin position="24"/>
        <end position="78"/>
    </location>
</feature>
<evidence type="ECO:0000259" key="1">
    <source>
        <dbReference type="PROSITE" id="PS50181"/>
    </source>
</evidence>
<reference evidence="2" key="1">
    <citation type="submission" date="2022-06" db="EMBL/GenBank/DDBJ databases">
        <title>Genome Sequence of Candolleomyces eurysporus.</title>
        <authorList>
            <person name="Buettner E."/>
        </authorList>
    </citation>
    <scope>NUCLEOTIDE SEQUENCE</scope>
    <source>
        <strain evidence="2">VTCC 930004</strain>
    </source>
</reference>
<keyword evidence="3" id="KW-1185">Reference proteome</keyword>
<dbReference type="SUPFAM" id="SSF81383">
    <property type="entry name" value="F-box domain"/>
    <property type="match status" value="1"/>
</dbReference>
<dbReference type="CDD" id="cd09917">
    <property type="entry name" value="F-box_SF"/>
    <property type="match status" value="1"/>
</dbReference>
<name>A0A9W8J5C5_9AGAR</name>
<dbReference type="EMBL" id="JANBPK010001217">
    <property type="protein sequence ID" value="KAJ2924513.1"/>
    <property type="molecule type" value="Genomic_DNA"/>
</dbReference>
<proteinExistence type="predicted"/>
<feature type="non-terminal residue" evidence="2">
    <location>
        <position position="426"/>
    </location>
</feature>